<name>A0A835PJ50_VANPL</name>
<feature type="compositionally biased region" description="Basic and acidic residues" evidence="1">
    <location>
        <begin position="1"/>
        <end position="13"/>
    </location>
</feature>
<protein>
    <submittedName>
        <fullName evidence="2">Uncharacterized protein</fullName>
    </submittedName>
</protein>
<dbReference type="AlphaFoldDB" id="A0A835PJ50"/>
<accession>A0A835PJ50</accession>
<evidence type="ECO:0000256" key="1">
    <source>
        <dbReference type="SAM" id="MobiDB-lite"/>
    </source>
</evidence>
<evidence type="ECO:0000313" key="2">
    <source>
        <dbReference type="EMBL" id="KAG0452358.1"/>
    </source>
</evidence>
<dbReference type="OrthoDB" id="1938156at2759"/>
<dbReference type="Proteomes" id="UP000636800">
    <property type="component" value="Unassembled WGS sequence"/>
</dbReference>
<organism evidence="2 3">
    <name type="scientific">Vanilla planifolia</name>
    <name type="common">Vanilla</name>
    <dbReference type="NCBI Taxonomy" id="51239"/>
    <lineage>
        <taxon>Eukaryota</taxon>
        <taxon>Viridiplantae</taxon>
        <taxon>Streptophyta</taxon>
        <taxon>Embryophyta</taxon>
        <taxon>Tracheophyta</taxon>
        <taxon>Spermatophyta</taxon>
        <taxon>Magnoliopsida</taxon>
        <taxon>Liliopsida</taxon>
        <taxon>Asparagales</taxon>
        <taxon>Orchidaceae</taxon>
        <taxon>Vanilloideae</taxon>
        <taxon>Vanilleae</taxon>
        <taxon>Vanilla</taxon>
    </lineage>
</organism>
<gene>
    <name evidence="2" type="ORF">HPP92_025022</name>
</gene>
<proteinExistence type="predicted"/>
<feature type="compositionally biased region" description="Basic and acidic residues" evidence="1">
    <location>
        <begin position="27"/>
        <end position="61"/>
    </location>
</feature>
<feature type="region of interest" description="Disordered" evidence="1">
    <location>
        <begin position="1"/>
        <end position="61"/>
    </location>
</feature>
<evidence type="ECO:0000313" key="3">
    <source>
        <dbReference type="Proteomes" id="UP000636800"/>
    </source>
</evidence>
<comment type="caution">
    <text evidence="2">The sequence shown here is derived from an EMBL/GenBank/DDBJ whole genome shotgun (WGS) entry which is preliminary data.</text>
</comment>
<sequence length="61" mass="6800">MDVDAHVKNDASFKSHPTQPWGPTQGKGDRKGEMLDKKNQAIVKEKGIVQRDKDSSIDAHK</sequence>
<dbReference type="EMBL" id="JADCNL010000014">
    <property type="protein sequence ID" value="KAG0452358.1"/>
    <property type="molecule type" value="Genomic_DNA"/>
</dbReference>
<keyword evidence="3" id="KW-1185">Reference proteome</keyword>
<reference evidence="2 3" key="1">
    <citation type="journal article" date="2020" name="Nat. Food">
        <title>A phased Vanilla planifolia genome enables genetic improvement of flavour and production.</title>
        <authorList>
            <person name="Hasing T."/>
            <person name="Tang H."/>
            <person name="Brym M."/>
            <person name="Khazi F."/>
            <person name="Huang T."/>
            <person name="Chambers A.H."/>
        </authorList>
    </citation>
    <scope>NUCLEOTIDE SEQUENCE [LARGE SCALE GENOMIC DNA]</scope>
    <source>
        <tissue evidence="2">Leaf</tissue>
    </source>
</reference>